<evidence type="ECO:0000313" key="1">
    <source>
        <dbReference type="EMBL" id="KAH6947566.1"/>
    </source>
</evidence>
<reference evidence="1" key="1">
    <citation type="submission" date="2020-05" db="EMBL/GenBank/DDBJ databases">
        <title>Large-scale comparative analyses of tick genomes elucidate their genetic diversity and vector capacities.</title>
        <authorList>
            <person name="Jia N."/>
            <person name="Wang J."/>
            <person name="Shi W."/>
            <person name="Du L."/>
            <person name="Sun Y."/>
            <person name="Zhan W."/>
            <person name="Jiang J."/>
            <person name="Wang Q."/>
            <person name="Zhang B."/>
            <person name="Ji P."/>
            <person name="Sakyi L.B."/>
            <person name="Cui X."/>
            <person name="Yuan T."/>
            <person name="Jiang B."/>
            <person name="Yang W."/>
            <person name="Lam T.T.-Y."/>
            <person name="Chang Q."/>
            <person name="Ding S."/>
            <person name="Wang X."/>
            <person name="Zhu J."/>
            <person name="Ruan X."/>
            <person name="Zhao L."/>
            <person name="Wei J."/>
            <person name="Que T."/>
            <person name="Du C."/>
            <person name="Cheng J."/>
            <person name="Dai P."/>
            <person name="Han X."/>
            <person name="Huang E."/>
            <person name="Gao Y."/>
            <person name="Liu J."/>
            <person name="Shao H."/>
            <person name="Ye R."/>
            <person name="Li L."/>
            <person name="Wei W."/>
            <person name="Wang X."/>
            <person name="Wang C."/>
            <person name="Yang T."/>
            <person name="Huo Q."/>
            <person name="Li W."/>
            <person name="Guo W."/>
            <person name="Chen H."/>
            <person name="Zhou L."/>
            <person name="Ni X."/>
            <person name="Tian J."/>
            <person name="Zhou Y."/>
            <person name="Sheng Y."/>
            <person name="Liu T."/>
            <person name="Pan Y."/>
            <person name="Xia L."/>
            <person name="Li J."/>
            <person name="Zhao F."/>
            <person name="Cao W."/>
        </authorList>
    </citation>
    <scope>NUCLEOTIDE SEQUENCE</scope>
    <source>
        <strain evidence="1">Hyas-2018</strain>
    </source>
</reference>
<name>A0ACB7TK77_HYAAI</name>
<comment type="caution">
    <text evidence="1">The sequence shown here is derived from an EMBL/GenBank/DDBJ whole genome shotgun (WGS) entry which is preliminary data.</text>
</comment>
<gene>
    <name evidence="1" type="ORF">HPB50_020081</name>
</gene>
<dbReference type="EMBL" id="CM023481">
    <property type="protein sequence ID" value="KAH6947566.1"/>
    <property type="molecule type" value="Genomic_DNA"/>
</dbReference>
<sequence>MFSAGNSVSAPGQGSSTAYLDEDASYNVVLPRQPTKAIDASSGEAAGTTTDDEHVSTETTPIIRESASGDTSEGKGVHSPHLENLKEKPPDDNEEEAMDTSQTRKRPAPYSEVERATTSDVAEQVPFSNSQCVACLGGGGMRRLCQRPQEIAAKRRGPKAAD</sequence>
<dbReference type="Proteomes" id="UP000821845">
    <property type="component" value="Chromosome 1"/>
</dbReference>
<evidence type="ECO:0000313" key="2">
    <source>
        <dbReference type="Proteomes" id="UP000821845"/>
    </source>
</evidence>
<protein>
    <submittedName>
        <fullName evidence="1">Uncharacterized protein</fullName>
    </submittedName>
</protein>
<accession>A0ACB7TK77</accession>
<organism evidence="1 2">
    <name type="scientific">Hyalomma asiaticum</name>
    <name type="common">Tick</name>
    <dbReference type="NCBI Taxonomy" id="266040"/>
    <lineage>
        <taxon>Eukaryota</taxon>
        <taxon>Metazoa</taxon>
        <taxon>Ecdysozoa</taxon>
        <taxon>Arthropoda</taxon>
        <taxon>Chelicerata</taxon>
        <taxon>Arachnida</taxon>
        <taxon>Acari</taxon>
        <taxon>Parasitiformes</taxon>
        <taxon>Ixodida</taxon>
        <taxon>Ixodoidea</taxon>
        <taxon>Ixodidae</taxon>
        <taxon>Hyalomminae</taxon>
        <taxon>Hyalomma</taxon>
    </lineage>
</organism>
<keyword evidence="2" id="KW-1185">Reference proteome</keyword>
<proteinExistence type="predicted"/>